<evidence type="ECO:0000259" key="4">
    <source>
        <dbReference type="SMART" id="SM00829"/>
    </source>
</evidence>
<dbReference type="InterPro" id="IPR013154">
    <property type="entry name" value="ADH-like_N"/>
</dbReference>
<sequence length="297" mass="31173">MSTHLAAFLDAVAQPLRIGPVPTPSPAAGEILIQNRALAINPIDWKQQSHGVYIASYPTILGTDSAGIIAAVGSEVTRFKVGQRVIGHGITLATKNIANGAFQEYTICPEAAVAAIPDSMSFEDAVVLPLAISTAAAGLFEKKHLGLEYPDTPGDRSKKTILVWGGSSSVGSLAIQMARAAGYRVLATASERNLEFVEGLGAMGFDYQAEGVLGRILGEVGRGEFWGAYDVFAPTVFLAEPEVGKAIWQEFLPKALADGRIKPTPKADVFGTGLEAIQGAMEKHKAGVSASKIVVSL</sequence>
<reference evidence="5 6" key="1">
    <citation type="journal article" date="2023" name="G3 (Bethesda)">
        <title>A chromosome-level genome assembly of Zasmidium syzygii isolated from banana leaves.</title>
        <authorList>
            <person name="van Westerhoven A.C."/>
            <person name="Mehrabi R."/>
            <person name="Talebi R."/>
            <person name="Steentjes M.B.F."/>
            <person name="Corcolon B."/>
            <person name="Chong P.A."/>
            <person name="Kema G.H.J."/>
            <person name="Seidl M.F."/>
        </authorList>
    </citation>
    <scope>NUCLEOTIDE SEQUENCE [LARGE SCALE GENOMIC DNA]</scope>
    <source>
        <strain evidence="5 6">P124</strain>
    </source>
</reference>
<gene>
    <name evidence="5" type="ORF">PRZ48_013716</name>
</gene>
<dbReference type="InterPro" id="IPR011032">
    <property type="entry name" value="GroES-like_sf"/>
</dbReference>
<dbReference type="InterPro" id="IPR020843">
    <property type="entry name" value="ER"/>
</dbReference>
<dbReference type="SUPFAM" id="SSF51735">
    <property type="entry name" value="NAD(P)-binding Rossmann-fold domains"/>
    <property type="match status" value="1"/>
</dbReference>
<protein>
    <recommendedName>
        <fullName evidence="4">Enoyl reductase (ER) domain-containing protein</fullName>
    </recommendedName>
</protein>
<dbReference type="PANTHER" id="PTHR45348">
    <property type="entry name" value="HYPOTHETICAL OXIDOREDUCTASE (EUROFUNG)"/>
    <property type="match status" value="1"/>
</dbReference>
<evidence type="ECO:0000256" key="1">
    <source>
        <dbReference type="ARBA" id="ARBA00008072"/>
    </source>
</evidence>
<dbReference type="SMART" id="SM00829">
    <property type="entry name" value="PKS_ER"/>
    <property type="match status" value="1"/>
</dbReference>
<name>A0ABR0E279_ZASCE</name>
<keyword evidence="6" id="KW-1185">Reference proteome</keyword>
<dbReference type="InterPro" id="IPR036291">
    <property type="entry name" value="NAD(P)-bd_dom_sf"/>
</dbReference>
<dbReference type="Pfam" id="PF08240">
    <property type="entry name" value="ADH_N"/>
    <property type="match status" value="1"/>
</dbReference>
<dbReference type="Proteomes" id="UP001305779">
    <property type="component" value="Unassembled WGS sequence"/>
</dbReference>
<comment type="similarity">
    <text evidence="1">Belongs to the zinc-containing alcohol dehydrogenase family.</text>
</comment>
<organism evidence="5 6">
    <name type="scientific">Zasmidium cellare</name>
    <name type="common">Wine cellar mold</name>
    <name type="synonym">Racodium cellare</name>
    <dbReference type="NCBI Taxonomy" id="395010"/>
    <lineage>
        <taxon>Eukaryota</taxon>
        <taxon>Fungi</taxon>
        <taxon>Dikarya</taxon>
        <taxon>Ascomycota</taxon>
        <taxon>Pezizomycotina</taxon>
        <taxon>Dothideomycetes</taxon>
        <taxon>Dothideomycetidae</taxon>
        <taxon>Mycosphaerellales</taxon>
        <taxon>Mycosphaerellaceae</taxon>
        <taxon>Zasmidium</taxon>
    </lineage>
</organism>
<evidence type="ECO:0000256" key="2">
    <source>
        <dbReference type="ARBA" id="ARBA00011245"/>
    </source>
</evidence>
<dbReference type="SUPFAM" id="SSF50129">
    <property type="entry name" value="GroES-like"/>
    <property type="match status" value="1"/>
</dbReference>
<keyword evidence="3" id="KW-0560">Oxidoreductase</keyword>
<evidence type="ECO:0000313" key="6">
    <source>
        <dbReference type="Proteomes" id="UP001305779"/>
    </source>
</evidence>
<dbReference type="InterPro" id="IPR047122">
    <property type="entry name" value="Trans-enoyl_RdTase-like"/>
</dbReference>
<evidence type="ECO:0000313" key="5">
    <source>
        <dbReference type="EMBL" id="KAK4495385.1"/>
    </source>
</evidence>
<dbReference type="CDD" id="cd08249">
    <property type="entry name" value="enoyl_reductase_like"/>
    <property type="match status" value="1"/>
</dbReference>
<proteinExistence type="inferred from homology"/>
<dbReference type="Gene3D" id="3.90.180.10">
    <property type="entry name" value="Medium-chain alcohol dehydrogenases, catalytic domain"/>
    <property type="match status" value="1"/>
</dbReference>
<dbReference type="Gene3D" id="3.40.50.720">
    <property type="entry name" value="NAD(P)-binding Rossmann-like Domain"/>
    <property type="match status" value="1"/>
</dbReference>
<dbReference type="EMBL" id="JAXOVC010000012">
    <property type="protein sequence ID" value="KAK4495385.1"/>
    <property type="molecule type" value="Genomic_DNA"/>
</dbReference>
<comment type="caution">
    <text evidence="5">The sequence shown here is derived from an EMBL/GenBank/DDBJ whole genome shotgun (WGS) entry which is preliminary data.</text>
</comment>
<comment type="subunit">
    <text evidence="2">Monomer.</text>
</comment>
<feature type="domain" description="Enoyl reductase (ER)" evidence="4">
    <location>
        <begin position="11"/>
        <end position="295"/>
    </location>
</feature>
<accession>A0ABR0E279</accession>
<evidence type="ECO:0000256" key="3">
    <source>
        <dbReference type="ARBA" id="ARBA00023002"/>
    </source>
</evidence>
<dbReference type="PANTHER" id="PTHR45348:SF2">
    <property type="entry name" value="ZINC-TYPE ALCOHOL DEHYDROGENASE-LIKE PROTEIN C2E1P3.01"/>
    <property type="match status" value="1"/>
</dbReference>